<accession>A0ABD0PZS5</accession>
<dbReference type="AlphaFoldDB" id="A0ABD0PZS5"/>
<evidence type="ECO:0000313" key="3">
    <source>
        <dbReference type="Proteomes" id="UP001529510"/>
    </source>
</evidence>
<protein>
    <submittedName>
        <fullName evidence="2">Uncharacterized protein</fullName>
    </submittedName>
</protein>
<feature type="non-terminal residue" evidence="2">
    <location>
        <position position="1"/>
    </location>
</feature>
<sequence>KVRHFNSLQIPKELQKALPFKSKPKQMQAKGKTPRDLERPAVIREPHEKK</sequence>
<proteinExistence type="predicted"/>
<organism evidence="2 3">
    <name type="scientific">Cirrhinus mrigala</name>
    <name type="common">Mrigala</name>
    <dbReference type="NCBI Taxonomy" id="683832"/>
    <lineage>
        <taxon>Eukaryota</taxon>
        <taxon>Metazoa</taxon>
        <taxon>Chordata</taxon>
        <taxon>Craniata</taxon>
        <taxon>Vertebrata</taxon>
        <taxon>Euteleostomi</taxon>
        <taxon>Actinopterygii</taxon>
        <taxon>Neopterygii</taxon>
        <taxon>Teleostei</taxon>
        <taxon>Ostariophysi</taxon>
        <taxon>Cypriniformes</taxon>
        <taxon>Cyprinidae</taxon>
        <taxon>Labeoninae</taxon>
        <taxon>Labeonini</taxon>
        <taxon>Cirrhinus</taxon>
    </lineage>
</organism>
<dbReference type="EMBL" id="JAMKFB020000012">
    <property type="protein sequence ID" value="KAL0179351.1"/>
    <property type="molecule type" value="Genomic_DNA"/>
</dbReference>
<feature type="non-terminal residue" evidence="2">
    <location>
        <position position="50"/>
    </location>
</feature>
<feature type="compositionally biased region" description="Basic and acidic residues" evidence="1">
    <location>
        <begin position="33"/>
        <end position="50"/>
    </location>
</feature>
<comment type="caution">
    <text evidence="2">The sequence shown here is derived from an EMBL/GenBank/DDBJ whole genome shotgun (WGS) entry which is preliminary data.</text>
</comment>
<gene>
    <name evidence="2" type="ORF">M9458_024793</name>
</gene>
<reference evidence="2 3" key="1">
    <citation type="submission" date="2024-05" db="EMBL/GenBank/DDBJ databases">
        <title>Genome sequencing and assembly of Indian major carp, Cirrhinus mrigala (Hamilton, 1822).</title>
        <authorList>
            <person name="Mohindra V."/>
            <person name="Chowdhury L.M."/>
            <person name="Lal K."/>
            <person name="Jena J.K."/>
        </authorList>
    </citation>
    <scope>NUCLEOTIDE SEQUENCE [LARGE SCALE GENOMIC DNA]</scope>
    <source>
        <strain evidence="2">CM1030</strain>
        <tissue evidence="2">Blood</tissue>
    </source>
</reference>
<dbReference type="Proteomes" id="UP001529510">
    <property type="component" value="Unassembled WGS sequence"/>
</dbReference>
<feature type="region of interest" description="Disordered" evidence="1">
    <location>
        <begin position="1"/>
        <end position="50"/>
    </location>
</feature>
<evidence type="ECO:0000256" key="1">
    <source>
        <dbReference type="SAM" id="MobiDB-lite"/>
    </source>
</evidence>
<evidence type="ECO:0000313" key="2">
    <source>
        <dbReference type="EMBL" id="KAL0179351.1"/>
    </source>
</evidence>
<name>A0ABD0PZS5_CIRMR</name>
<keyword evidence="3" id="KW-1185">Reference proteome</keyword>